<protein>
    <submittedName>
        <fullName evidence="7">DUF202 domain-containing protein</fullName>
    </submittedName>
</protein>
<feature type="domain" description="DUF202" evidence="6">
    <location>
        <begin position="8"/>
        <end position="74"/>
    </location>
</feature>
<evidence type="ECO:0000256" key="2">
    <source>
        <dbReference type="ARBA" id="ARBA00022692"/>
    </source>
</evidence>
<dbReference type="RefSeq" id="WP_349427287.1">
    <property type="nucleotide sequence ID" value="NZ_CP151632.1"/>
</dbReference>
<proteinExistence type="predicted"/>
<keyword evidence="3 5" id="KW-1133">Transmembrane helix</keyword>
<feature type="transmembrane region" description="Helical" evidence="5">
    <location>
        <begin position="50"/>
        <end position="69"/>
    </location>
</feature>
<accession>A0AAU6S6W7</accession>
<evidence type="ECO:0000256" key="3">
    <source>
        <dbReference type="ARBA" id="ARBA00022989"/>
    </source>
</evidence>
<feature type="transmembrane region" description="Helical" evidence="5">
    <location>
        <begin position="89"/>
        <end position="114"/>
    </location>
</feature>
<name>A0AAU6S6W7_9MICO</name>
<keyword evidence="2 5" id="KW-0812">Transmembrane</keyword>
<evidence type="ECO:0000259" key="6">
    <source>
        <dbReference type="Pfam" id="PF02656"/>
    </source>
</evidence>
<evidence type="ECO:0000256" key="1">
    <source>
        <dbReference type="ARBA" id="ARBA00004127"/>
    </source>
</evidence>
<dbReference type="AlphaFoldDB" id="A0AAU6S6W7"/>
<feature type="transmembrane region" description="Helical" evidence="5">
    <location>
        <begin position="20"/>
        <end position="38"/>
    </location>
</feature>
<organism evidence="7">
    <name type="scientific">Microbacterium sp. LWS13-1.2</name>
    <dbReference type="NCBI Taxonomy" id="3135264"/>
    <lineage>
        <taxon>Bacteria</taxon>
        <taxon>Bacillati</taxon>
        <taxon>Actinomycetota</taxon>
        <taxon>Actinomycetes</taxon>
        <taxon>Micrococcales</taxon>
        <taxon>Microbacteriaceae</taxon>
        <taxon>Microbacterium</taxon>
    </lineage>
</organism>
<reference evidence="7" key="1">
    <citation type="submission" date="2024-04" db="EMBL/GenBank/DDBJ databases">
        <authorList>
            <person name="Roder T."/>
            <person name="Oberhansli S."/>
            <person name="Kreuzer M."/>
        </authorList>
    </citation>
    <scope>NUCLEOTIDE SEQUENCE</scope>
    <source>
        <strain evidence="7">LWS13-1.2</strain>
    </source>
</reference>
<sequence length="118" mass="12417">MSAQRLFDPGLQPERTELAWRRTALAIGVGSLLALRVLPAFAPTPALQPVLLAPGILGLVFAVLLWARARARHTHVNRALLQDPPGDLPGAGLLLLLTVFVLGCGAASAVIVLLPYAT</sequence>
<dbReference type="GO" id="GO:0012505">
    <property type="term" value="C:endomembrane system"/>
    <property type="evidence" value="ECO:0007669"/>
    <property type="project" value="UniProtKB-SubCell"/>
</dbReference>
<gene>
    <name evidence="7" type="ORF">MRBLWS13_000248</name>
</gene>
<keyword evidence="4 5" id="KW-0472">Membrane</keyword>
<dbReference type="Pfam" id="PF02656">
    <property type="entry name" value="DUF202"/>
    <property type="match status" value="1"/>
</dbReference>
<dbReference type="EMBL" id="CP151632">
    <property type="protein sequence ID" value="WZO32649.1"/>
    <property type="molecule type" value="Genomic_DNA"/>
</dbReference>
<comment type="subcellular location">
    <subcellularLocation>
        <location evidence="1">Endomembrane system</location>
        <topology evidence="1">Multi-pass membrane protein</topology>
    </subcellularLocation>
</comment>
<evidence type="ECO:0000256" key="5">
    <source>
        <dbReference type="SAM" id="Phobius"/>
    </source>
</evidence>
<dbReference type="InterPro" id="IPR003807">
    <property type="entry name" value="DUF202"/>
</dbReference>
<evidence type="ECO:0000256" key="4">
    <source>
        <dbReference type="ARBA" id="ARBA00023136"/>
    </source>
</evidence>
<evidence type="ECO:0000313" key="7">
    <source>
        <dbReference type="EMBL" id="WZO32649.1"/>
    </source>
</evidence>